<organism evidence="6 7">
    <name type="scientific">Amanita muscaria (strain Koide BX008)</name>
    <dbReference type="NCBI Taxonomy" id="946122"/>
    <lineage>
        <taxon>Eukaryota</taxon>
        <taxon>Fungi</taxon>
        <taxon>Dikarya</taxon>
        <taxon>Basidiomycota</taxon>
        <taxon>Agaricomycotina</taxon>
        <taxon>Agaricomycetes</taxon>
        <taxon>Agaricomycetidae</taxon>
        <taxon>Agaricales</taxon>
        <taxon>Pluteineae</taxon>
        <taxon>Amanitaceae</taxon>
        <taxon>Amanita</taxon>
    </lineage>
</organism>
<gene>
    <name evidence="6" type="ORF">M378DRAFT_174194</name>
</gene>
<keyword evidence="4" id="KW-0472">Membrane</keyword>
<evidence type="ECO:0000256" key="3">
    <source>
        <dbReference type="ARBA" id="ARBA00022989"/>
    </source>
</evidence>
<dbReference type="InterPro" id="IPR036259">
    <property type="entry name" value="MFS_trans_sf"/>
</dbReference>
<evidence type="ECO:0000256" key="1">
    <source>
        <dbReference type="ARBA" id="ARBA00004141"/>
    </source>
</evidence>
<dbReference type="HOGENOM" id="CLU_3037788_0_0_1"/>
<dbReference type="InParanoid" id="A0A0C2W0B7"/>
<reference evidence="6 7" key="1">
    <citation type="submission" date="2014-04" db="EMBL/GenBank/DDBJ databases">
        <title>Evolutionary Origins and Diversification of the Mycorrhizal Mutualists.</title>
        <authorList>
            <consortium name="DOE Joint Genome Institute"/>
            <consortium name="Mycorrhizal Genomics Consortium"/>
            <person name="Kohler A."/>
            <person name="Kuo A."/>
            <person name="Nagy L.G."/>
            <person name="Floudas D."/>
            <person name="Copeland A."/>
            <person name="Barry K.W."/>
            <person name="Cichocki N."/>
            <person name="Veneault-Fourrey C."/>
            <person name="LaButti K."/>
            <person name="Lindquist E.A."/>
            <person name="Lipzen A."/>
            <person name="Lundell T."/>
            <person name="Morin E."/>
            <person name="Murat C."/>
            <person name="Riley R."/>
            <person name="Ohm R."/>
            <person name="Sun H."/>
            <person name="Tunlid A."/>
            <person name="Henrissat B."/>
            <person name="Grigoriev I.V."/>
            <person name="Hibbett D.S."/>
            <person name="Martin F."/>
        </authorList>
    </citation>
    <scope>NUCLEOTIDE SEQUENCE [LARGE SCALE GENOMIC DNA]</scope>
    <source>
        <strain evidence="6 7">Koide BX008</strain>
    </source>
</reference>
<feature type="non-terminal residue" evidence="6">
    <location>
        <position position="55"/>
    </location>
</feature>
<dbReference type="EMBL" id="KN818717">
    <property type="protein sequence ID" value="KIL54517.1"/>
    <property type="molecule type" value="Genomic_DNA"/>
</dbReference>
<dbReference type="Gene3D" id="1.20.1250.20">
    <property type="entry name" value="MFS general substrate transporter like domains"/>
    <property type="match status" value="1"/>
</dbReference>
<sequence length="55" mass="5816">MVLYTLFHLGQALAPNIQTLLVTRFLSGFFAVAPLTNSSGVIADVFSTETRGSAA</sequence>
<dbReference type="InterPro" id="IPR020846">
    <property type="entry name" value="MFS_dom"/>
</dbReference>
<evidence type="ECO:0000256" key="4">
    <source>
        <dbReference type="ARBA" id="ARBA00023136"/>
    </source>
</evidence>
<keyword evidence="2" id="KW-0812">Transmembrane</keyword>
<dbReference type="Proteomes" id="UP000054549">
    <property type="component" value="Unassembled WGS sequence"/>
</dbReference>
<keyword evidence="3" id="KW-1133">Transmembrane helix</keyword>
<accession>A0A0C2W0B7</accession>
<comment type="subcellular location">
    <subcellularLocation>
        <location evidence="1">Membrane</location>
        <topology evidence="1">Multi-pass membrane protein</topology>
    </subcellularLocation>
</comment>
<dbReference type="OrthoDB" id="9986881at2759"/>
<feature type="domain" description="Major facilitator superfamily (MFS) profile" evidence="5">
    <location>
        <begin position="1"/>
        <end position="55"/>
    </location>
</feature>
<protein>
    <recommendedName>
        <fullName evidence="5">Major facilitator superfamily (MFS) profile domain-containing protein</fullName>
    </recommendedName>
</protein>
<dbReference type="PANTHER" id="PTHR23502">
    <property type="entry name" value="MAJOR FACILITATOR SUPERFAMILY"/>
    <property type="match status" value="1"/>
</dbReference>
<dbReference type="STRING" id="946122.A0A0C2W0B7"/>
<keyword evidence="7" id="KW-1185">Reference proteome</keyword>
<dbReference type="GO" id="GO:0005886">
    <property type="term" value="C:plasma membrane"/>
    <property type="evidence" value="ECO:0007669"/>
    <property type="project" value="TreeGrafter"/>
</dbReference>
<evidence type="ECO:0000313" key="7">
    <source>
        <dbReference type="Proteomes" id="UP000054549"/>
    </source>
</evidence>
<dbReference type="PROSITE" id="PS50850">
    <property type="entry name" value="MFS"/>
    <property type="match status" value="1"/>
</dbReference>
<dbReference type="PANTHER" id="PTHR23502:SF74">
    <property type="entry name" value="MAJOR FACILITATOR SUPERFAMILY (MFS) PROFILE DOMAIN-CONTAINING PROTEIN"/>
    <property type="match status" value="1"/>
</dbReference>
<evidence type="ECO:0000256" key="2">
    <source>
        <dbReference type="ARBA" id="ARBA00022692"/>
    </source>
</evidence>
<dbReference type="AlphaFoldDB" id="A0A0C2W0B7"/>
<proteinExistence type="predicted"/>
<evidence type="ECO:0000259" key="5">
    <source>
        <dbReference type="PROSITE" id="PS50850"/>
    </source>
</evidence>
<name>A0A0C2W0B7_AMAMK</name>
<evidence type="ECO:0000313" key="6">
    <source>
        <dbReference type="EMBL" id="KIL54517.1"/>
    </source>
</evidence>
<dbReference type="GO" id="GO:0022857">
    <property type="term" value="F:transmembrane transporter activity"/>
    <property type="evidence" value="ECO:0007669"/>
    <property type="project" value="InterPro"/>
</dbReference>
<dbReference type="SUPFAM" id="SSF103473">
    <property type="entry name" value="MFS general substrate transporter"/>
    <property type="match status" value="1"/>
</dbReference>